<proteinExistence type="inferred from homology"/>
<protein>
    <submittedName>
        <fullName evidence="3">Shikimate O-hydroxycinnamoyltransferase</fullName>
    </submittedName>
</protein>
<evidence type="ECO:0000256" key="2">
    <source>
        <dbReference type="ARBA" id="ARBA00022679"/>
    </source>
</evidence>
<dbReference type="PANTHER" id="PTHR31623:SF17">
    <property type="entry name" value="F21J9.9"/>
    <property type="match status" value="1"/>
</dbReference>
<organism evidence="3 4">
    <name type="scientific">Acrasis kona</name>
    <dbReference type="NCBI Taxonomy" id="1008807"/>
    <lineage>
        <taxon>Eukaryota</taxon>
        <taxon>Discoba</taxon>
        <taxon>Heterolobosea</taxon>
        <taxon>Tetramitia</taxon>
        <taxon>Eutetramitia</taxon>
        <taxon>Acrasidae</taxon>
        <taxon>Acrasis</taxon>
    </lineage>
</organism>
<dbReference type="Pfam" id="PF02458">
    <property type="entry name" value="Transferase"/>
    <property type="match status" value="1"/>
</dbReference>
<sequence length="200" mass="22907">MHTNQSKENFLKLSSSQVALEAPSQEQIKLSVMDNTVSEGITVHFYFCYDNPNQDVNFMEPEAMRESLSKLLGDYPWIGGALTVDDGGKYTINLNGYGVQFDIVRVDAPLNQFKFGSSDEFQKENLCSHWTGLSPCQIQLTYFVCGGVVLSAEFDHRLLICMLLVSEEVRSMLVRFRLYGRVYLECMRARRKEMLKLEFV</sequence>
<evidence type="ECO:0000313" key="4">
    <source>
        <dbReference type="Proteomes" id="UP001431209"/>
    </source>
</evidence>
<gene>
    <name evidence="3" type="ORF">AKO1_002577</name>
</gene>
<keyword evidence="4" id="KW-1185">Reference proteome</keyword>
<dbReference type="GO" id="GO:0016740">
    <property type="term" value="F:transferase activity"/>
    <property type="evidence" value="ECO:0007669"/>
    <property type="project" value="UniProtKB-KW"/>
</dbReference>
<dbReference type="InterPro" id="IPR023213">
    <property type="entry name" value="CAT-like_dom_sf"/>
</dbReference>
<dbReference type="Gene3D" id="3.30.559.10">
    <property type="entry name" value="Chloramphenicol acetyltransferase-like domain"/>
    <property type="match status" value="1"/>
</dbReference>
<keyword evidence="2" id="KW-0808">Transferase</keyword>
<accession>A0AAW2ZG80</accession>
<comment type="caution">
    <text evidence="3">The sequence shown here is derived from an EMBL/GenBank/DDBJ whole genome shotgun (WGS) entry which is preliminary data.</text>
</comment>
<evidence type="ECO:0000313" key="3">
    <source>
        <dbReference type="EMBL" id="KAL0487815.1"/>
    </source>
</evidence>
<comment type="similarity">
    <text evidence="1">Belongs to the plant acyltransferase family.</text>
</comment>
<dbReference type="PANTHER" id="PTHR31623">
    <property type="entry name" value="F21J9.9"/>
    <property type="match status" value="1"/>
</dbReference>
<dbReference type="Proteomes" id="UP001431209">
    <property type="component" value="Unassembled WGS sequence"/>
</dbReference>
<dbReference type="AlphaFoldDB" id="A0AAW2ZG80"/>
<reference evidence="3 4" key="1">
    <citation type="submission" date="2024-03" db="EMBL/GenBank/DDBJ databases">
        <title>The Acrasis kona genome and developmental transcriptomes reveal deep origins of eukaryotic multicellular pathways.</title>
        <authorList>
            <person name="Sheikh S."/>
            <person name="Fu C.-J."/>
            <person name="Brown M.W."/>
            <person name="Baldauf S.L."/>
        </authorList>
    </citation>
    <scope>NUCLEOTIDE SEQUENCE [LARGE SCALE GENOMIC DNA]</scope>
    <source>
        <strain evidence="3 4">ATCC MYA-3509</strain>
    </source>
</reference>
<name>A0AAW2ZG80_9EUKA</name>
<evidence type="ECO:0000256" key="1">
    <source>
        <dbReference type="ARBA" id="ARBA00009861"/>
    </source>
</evidence>
<dbReference type="EMBL" id="JAOPGA020001375">
    <property type="protein sequence ID" value="KAL0487815.1"/>
    <property type="molecule type" value="Genomic_DNA"/>
</dbReference>